<keyword evidence="3" id="KW-1185">Reference proteome</keyword>
<reference evidence="2" key="1">
    <citation type="journal article" date="2022" name="Int. J. Mol. Sci.">
        <title>Draft Genome of Tanacetum Coccineum: Genomic Comparison of Closely Related Tanacetum-Family Plants.</title>
        <authorList>
            <person name="Yamashiro T."/>
            <person name="Shiraishi A."/>
            <person name="Nakayama K."/>
            <person name="Satake H."/>
        </authorList>
    </citation>
    <scope>NUCLEOTIDE SEQUENCE</scope>
</reference>
<dbReference type="EMBL" id="BQNB010015284">
    <property type="protein sequence ID" value="GJT38175.1"/>
    <property type="molecule type" value="Genomic_DNA"/>
</dbReference>
<accession>A0ABQ5DG02</accession>
<gene>
    <name evidence="2" type="ORF">Tco_0938040</name>
</gene>
<evidence type="ECO:0000256" key="1">
    <source>
        <dbReference type="SAM" id="MobiDB-lite"/>
    </source>
</evidence>
<feature type="compositionally biased region" description="Basic and acidic residues" evidence="1">
    <location>
        <begin position="109"/>
        <end position="137"/>
    </location>
</feature>
<proteinExistence type="predicted"/>
<protein>
    <submittedName>
        <fullName evidence="2">Uncharacterized protein</fullName>
    </submittedName>
</protein>
<evidence type="ECO:0000313" key="2">
    <source>
        <dbReference type="EMBL" id="GJT38175.1"/>
    </source>
</evidence>
<name>A0ABQ5DG02_9ASTR</name>
<sequence length="203" mass="23816">MQIREQEELTDEEKARLFVELLENRKKHFAALRAQEKRSKPPTKLQKRNKMSTYLKNMTGYKHNKLKSKSYDEIQEMFDKEMTRVNTFVDMNAELVKGSKTKAKGSSKRTGDELESDKSKKQKIDEHVEAKKDYDQEEAEMKKHIEIVKDDEVVIDAIPLATKPLMIVEYKIVKEGMFGYFQLIRADGSSKRYLSMIKMLQNI</sequence>
<reference evidence="2" key="2">
    <citation type="submission" date="2022-01" db="EMBL/GenBank/DDBJ databases">
        <authorList>
            <person name="Yamashiro T."/>
            <person name="Shiraishi A."/>
            <person name="Satake H."/>
            <person name="Nakayama K."/>
        </authorList>
    </citation>
    <scope>NUCLEOTIDE SEQUENCE</scope>
</reference>
<organism evidence="2 3">
    <name type="scientific">Tanacetum coccineum</name>
    <dbReference type="NCBI Taxonomy" id="301880"/>
    <lineage>
        <taxon>Eukaryota</taxon>
        <taxon>Viridiplantae</taxon>
        <taxon>Streptophyta</taxon>
        <taxon>Embryophyta</taxon>
        <taxon>Tracheophyta</taxon>
        <taxon>Spermatophyta</taxon>
        <taxon>Magnoliopsida</taxon>
        <taxon>eudicotyledons</taxon>
        <taxon>Gunneridae</taxon>
        <taxon>Pentapetalae</taxon>
        <taxon>asterids</taxon>
        <taxon>campanulids</taxon>
        <taxon>Asterales</taxon>
        <taxon>Asteraceae</taxon>
        <taxon>Asteroideae</taxon>
        <taxon>Anthemideae</taxon>
        <taxon>Anthemidinae</taxon>
        <taxon>Tanacetum</taxon>
    </lineage>
</organism>
<evidence type="ECO:0000313" key="3">
    <source>
        <dbReference type="Proteomes" id="UP001151760"/>
    </source>
</evidence>
<dbReference type="Proteomes" id="UP001151760">
    <property type="component" value="Unassembled WGS sequence"/>
</dbReference>
<comment type="caution">
    <text evidence="2">The sequence shown here is derived from an EMBL/GenBank/DDBJ whole genome shotgun (WGS) entry which is preliminary data.</text>
</comment>
<feature type="region of interest" description="Disordered" evidence="1">
    <location>
        <begin position="99"/>
        <end position="137"/>
    </location>
</feature>